<evidence type="ECO:0000259" key="4">
    <source>
        <dbReference type="Pfam" id="PF25917"/>
    </source>
</evidence>
<dbReference type="Gene3D" id="2.40.420.20">
    <property type="match status" value="1"/>
</dbReference>
<feature type="domain" description="Multidrug resistance protein MdtA-like barrel-sandwich hybrid" evidence="4">
    <location>
        <begin position="71"/>
        <end position="196"/>
    </location>
</feature>
<dbReference type="Proteomes" id="UP000295517">
    <property type="component" value="Chromosome"/>
</dbReference>
<protein>
    <submittedName>
        <fullName evidence="7">Efflux RND transporter periplasmic adaptor subunit</fullName>
    </submittedName>
</protein>
<evidence type="ECO:0000313" key="8">
    <source>
        <dbReference type="Proteomes" id="UP000295517"/>
    </source>
</evidence>
<feature type="coiled-coil region" evidence="2">
    <location>
        <begin position="141"/>
        <end position="168"/>
    </location>
</feature>
<dbReference type="PANTHER" id="PTHR30469">
    <property type="entry name" value="MULTIDRUG RESISTANCE PROTEIN MDTA"/>
    <property type="match status" value="1"/>
</dbReference>
<accession>A0AAX1EHN6</accession>
<evidence type="ECO:0000256" key="2">
    <source>
        <dbReference type="SAM" id="Coils"/>
    </source>
</evidence>
<dbReference type="PANTHER" id="PTHR30469:SF11">
    <property type="entry name" value="BLL4320 PROTEIN"/>
    <property type="match status" value="1"/>
</dbReference>
<evidence type="ECO:0000313" key="7">
    <source>
        <dbReference type="EMBL" id="QBR84601.1"/>
    </source>
</evidence>
<dbReference type="Gene3D" id="1.10.287.470">
    <property type="entry name" value="Helix hairpin bin"/>
    <property type="match status" value="1"/>
</dbReference>
<dbReference type="Pfam" id="PF25876">
    <property type="entry name" value="HH_MFP_RND"/>
    <property type="match status" value="1"/>
</dbReference>
<dbReference type="InterPro" id="IPR058624">
    <property type="entry name" value="MdtA-like_HH"/>
</dbReference>
<feature type="domain" description="CusB-like beta-barrel" evidence="5">
    <location>
        <begin position="203"/>
        <end position="273"/>
    </location>
</feature>
<evidence type="ECO:0000259" key="6">
    <source>
        <dbReference type="Pfam" id="PF25989"/>
    </source>
</evidence>
<dbReference type="InterPro" id="IPR058792">
    <property type="entry name" value="Beta-barrel_RND_2"/>
</dbReference>
<reference evidence="7 8" key="1">
    <citation type="submission" date="2019-03" db="EMBL/GenBank/DDBJ databases">
        <title>Diverse conjugative elements silence natural transformation in Legionella species.</title>
        <authorList>
            <person name="Durieux I."/>
            <person name="Ginevra C."/>
            <person name="Attaiech L."/>
            <person name="Picq K."/>
            <person name="Juan P.A."/>
            <person name="Jarraud S."/>
            <person name="Charpentier X."/>
        </authorList>
    </citation>
    <scope>NUCLEOTIDE SEQUENCE [LARGE SCALE GENOMIC DNA]</scope>
    <source>
        <strain evidence="7 8">HL-0427-4011</strain>
    </source>
</reference>
<dbReference type="Pfam" id="PF25954">
    <property type="entry name" value="Beta-barrel_RND_2"/>
    <property type="match status" value="1"/>
</dbReference>
<dbReference type="InterPro" id="IPR058637">
    <property type="entry name" value="YknX-like_C"/>
</dbReference>
<evidence type="ECO:0000259" key="5">
    <source>
        <dbReference type="Pfam" id="PF25954"/>
    </source>
</evidence>
<sequence length="354" mass="39283">MNKNMRFKRIALFGIILLAIITTAYSVFSKKPSPPPAIENKPVSVETSPVVEARFADQYETLGSLNSTDSIDISSELAGQISAIHFKPGNRVKKGQLLIQLDATIYKTELASAEGNLKLSEMNFKRTRELAKRHLASEQALDQALADLKEKENLVKVKRAQVEKLNLRAPFTGILGSRQISIGQYVNVGQPLVHLVANQQLRVEFQVPERYLGQLQRGQKVSVVSEAFPDKHYTGVVNYIGPSIDKDTRTVAVEALIDNKDHLLYSGLFVRITHQFGNEKKRLLIPEESIIPTINGQKVFVLRNHKAVAVNVITGTHHADMTEIKEGLVASDIVIVRGQHKLKDGSLVIDSKQA</sequence>
<dbReference type="Pfam" id="PF25989">
    <property type="entry name" value="YknX_C"/>
    <property type="match status" value="1"/>
</dbReference>
<name>A0AAX1EHN6_9GAMM</name>
<dbReference type="Gene3D" id="2.40.30.170">
    <property type="match status" value="1"/>
</dbReference>
<dbReference type="FunFam" id="2.40.30.170:FF:000010">
    <property type="entry name" value="Efflux RND transporter periplasmic adaptor subunit"/>
    <property type="match status" value="1"/>
</dbReference>
<dbReference type="Pfam" id="PF25917">
    <property type="entry name" value="BSH_RND"/>
    <property type="match status" value="1"/>
</dbReference>
<gene>
    <name evidence="7" type="ORF">E3983_09630</name>
</gene>
<dbReference type="Gene3D" id="2.40.50.100">
    <property type="match status" value="1"/>
</dbReference>
<dbReference type="InterPro" id="IPR006143">
    <property type="entry name" value="RND_pump_MFP"/>
</dbReference>
<feature type="domain" description="YknX-like C-terminal permuted SH3-like" evidence="6">
    <location>
        <begin position="284"/>
        <end position="348"/>
    </location>
</feature>
<dbReference type="NCBIfam" id="TIGR01730">
    <property type="entry name" value="RND_mfp"/>
    <property type="match status" value="1"/>
</dbReference>
<dbReference type="AlphaFoldDB" id="A0AAX1EHN6"/>
<dbReference type="EMBL" id="CP038254">
    <property type="protein sequence ID" value="QBR84601.1"/>
    <property type="molecule type" value="Genomic_DNA"/>
</dbReference>
<evidence type="ECO:0000259" key="3">
    <source>
        <dbReference type="Pfam" id="PF25876"/>
    </source>
</evidence>
<evidence type="ECO:0000256" key="1">
    <source>
        <dbReference type="ARBA" id="ARBA00009477"/>
    </source>
</evidence>
<organism evidence="7 8">
    <name type="scientific">Legionella israelensis</name>
    <dbReference type="NCBI Taxonomy" id="454"/>
    <lineage>
        <taxon>Bacteria</taxon>
        <taxon>Pseudomonadati</taxon>
        <taxon>Pseudomonadota</taxon>
        <taxon>Gammaproteobacteria</taxon>
        <taxon>Legionellales</taxon>
        <taxon>Legionellaceae</taxon>
        <taxon>Legionella</taxon>
    </lineage>
</organism>
<dbReference type="GO" id="GO:1990281">
    <property type="term" value="C:efflux pump complex"/>
    <property type="evidence" value="ECO:0007669"/>
    <property type="project" value="TreeGrafter"/>
</dbReference>
<keyword evidence="2" id="KW-0175">Coiled coil</keyword>
<dbReference type="SUPFAM" id="SSF111369">
    <property type="entry name" value="HlyD-like secretion proteins"/>
    <property type="match status" value="1"/>
</dbReference>
<proteinExistence type="inferred from homology"/>
<comment type="similarity">
    <text evidence="1">Belongs to the membrane fusion protein (MFP) (TC 8.A.1) family.</text>
</comment>
<dbReference type="GO" id="GO:0015562">
    <property type="term" value="F:efflux transmembrane transporter activity"/>
    <property type="evidence" value="ECO:0007669"/>
    <property type="project" value="TreeGrafter"/>
</dbReference>
<feature type="domain" description="Multidrug resistance protein MdtA-like alpha-helical hairpin" evidence="3">
    <location>
        <begin position="106"/>
        <end position="164"/>
    </location>
</feature>
<dbReference type="InterPro" id="IPR058625">
    <property type="entry name" value="MdtA-like_BSH"/>
</dbReference>